<reference evidence="5" key="1">
    <citation type="submission" date="2022-10" db="EMBL/GenBank/DDBJ databases">
        <authorList>
            <person name="Chen Y."/>
            <person name="Dougan E. K."/>
            <person name="Chan C."/>
            <person name="Rhodes N."/>
            <person name="Thang M."/>
        </authorList>
    </citation>
    <scope>NUCLEOTIDE SEQUENCE</scope>
</reference>
<dbReference type="OrthoDB" id="443132at2759"/>
<dbReference type="SUPFAM" id="SSF53850">
    <property type="entry name" value="Periplasmic binding protein-like II"/>
    <property type="match status" value="1"/>
</dbReference>
<keyword evidence="3" id="KW-0732">Signal</keyword>
<dbReference type="EMBL" id="CAMXCT020000606">
    <property type="protein sequence ID" value="CAL1134425.1"/>
    <property type="molecule type" value="Genomic_DNA"/>
</dbReference>
<feature type="compositionally biased region" description="Basic and acidic residues" evidence="1">
    <location>
        <begin position="912"/>
        <end position="925"/>
    </location>
</feature>
<dbReference type="Gene3D" id="3.40.190.100">
    <property type="entry name" value="Glycine betaine-binding periplasmic protein, domain 2"/>
    <property type="match status" value="1"/>
</dbReference>
<keyword evidence="6" id="KW-0675">Receptor</keyword>
<dbReference type="PANTHER" id="PTHR46967:SF1">
    <property type="entry name" value="KERATIN-ASSOCIATED PROTEIN 16-1-LIKE"/>
    <property type="match status" value="1"/>
</dbReference>
<proteinExistence type="predicted"/>
<dbReference type="CDD" id="cd22744">
    <property type="entry name" value="OTU"/>
    <property type="match status" value="1"/>
</dbReference>
<feature type="transmembrane region" description="Helical" evidence="2">
    <location>
        <begin position="753"/>
        <end position="774"/>
    </location>
</feature>
<dbReference type="PROSITE" id="PS50878">
    <property type="entry name" value="RT_POL"/>
    <property type="match status" value="1"/>
</dbReference>
<dbReference type="SMART" id="SM01411">
    <property type="entry name" value="Ephrin_rec_like"/>
    <property type="match status" value="1"/>
</dbReference>
<comment type="caution">
    <text evidence="5">The sequence shown here is derived from an EMBL/GenBank/DDBJ whole genome shotgun (WGS) entry which is preliminary data.</text>
</comment>
<gene>
    <name evidence="5" type="ORF">C1SCF055_LOCUS8879</name>
</gene>
<feature type="transmembrane region" description="Helical" evidence="2">
    <location>
        <begin position="1910"/>
        <end position="1936"/>
    </location>
</feature>
<feature type="region of interest" description="Disordered" evidence="1">
    <location>
        <begin position="2012"/>
        <end position="2067"/>
    </location>
</feature>
<evidence type="ECO:0000313" key="6">
    <source>
        <dbReference type="EMBL" id="CAL4768362.1"/>
    </source>
</evidence>
<feature type="compositionally biased region" description="Low complexity" evidence="1">
    <location>
        <begin position="2015"/>
        <end position="2032"/>
    </location>
</feature>
<evidence type="ECO:0000256" key="1">
    <source>
        <dbReference type="SAM" id="MobiDB-lite"/>
    </source>
</evidence>
<keyword evidence="6" id="KW-0418">Kinase</keyword>
<reference evidence="6 7" key="2">
    <citation type="submission" date="2024-05" db="EMBL/GenBank/DDBJ databases">
        <authorList>
            <person name="Chen Y."/>
            <person name="Shah S."/>
            <person name="Dougan E. K."/>
            <person name="Thang M."/>
            <person name="Chan C."/>
        </authorList>
    </citation>
    <scope>NUCLEOTIDE SEQUENCE [LARGE SCALE GENOMIC DNA]</scope>
</reference>
<keyword evidence="2" id="KW-0472">Membrane</keyword>
<dbReference type="SUPFAM" id="SSF57184">
    <property type="entry name" value="Growth factor receptor domain"/>
    <property type="match status" value="1"/>
</dbReference>
<keyword evidence="2" id="KW-0812">Transmembrane</keyword>
<dbReference type="EMBL" id="CAMXCT030000606">
    <property type="protein sequence ID" value="CAL4768362.1"/>
    <property type="molecule type" value="Genomic_DNA"/>
</dbReference>
<dbReference type="SUPFAM" id="SSF56672">
    <property type="entry name" value="DNA/RNA polymerases"/>
    <property type="match status" value="1"/>
</dbReference>
<feature type="transmembrane region" description="Helical" evidence="2">
    <location>
        <begin position="836"/>
        <end position="860"/>
    </location>
</feature>
<dbReference type="InterPro" id="IPR043502">
    <property type="entry name" value="DNA/RNA_pol_sf"/>
</dbReference>
<evidence type="ECO:0000313" key="7">
    <source>
        <dbReference type="Proteomes" id="UP001152797"/>
    </source>
</evidence>
<feature type="signal peptide" evidence="3">
    <location>
        <begin position="1"/>
        <end position="20"/>
    </location>
</feature>
<feature type="region of interest" description="Disordered" evidence="1">
    <location>
        <begin position="912"/>
        <end position="939"/>
    </location>
</feature>
<dbReference type="Gene3D" id="3.90.70.80">
    <property type="match status" value="1"/>
</dbReference>
<dbReference type="InterPro" id="IPR000477">
    <property type="entry name" value="RT_dom"/>
</dbReference>
<evidence type="ECO:0000256" key="3">
    <source>
        <dbReference type="SAM" id="SignalP"/>
    </source>
</evidence>
<name>A0A9P1FNN8_9DINO</name>
<keyword evidence="7" id="KW-1185">Reference proteome</keyword>
<dbReference type="InterPro" id="IPR009030">
    <property type="entry name" value="Growth_fac_rcpt_cys_sf"/>
</dbReference>
<dbReference type="InterPro" id="IPR011641">
    <property type="entry name" value="Tyr-kin_ephrin_A/B_rcpt-like"/>
</dbReference>
<dbReference type="EMBL" id="CAMXCT010000606">
    <property type="protein sequence ID" value="CAI3981050.1"/>
    <property type="molecule type" value="Genomic_DNA"/>
</dbReference>
<evidence type="ECO:0000256" key="2">
    <source>
        <dbReference type="SAM" id="Phobius"/>
    </source>
</evidence>
<dbReference type="Pfam" id="PF00078">
    <property type="entry name" value="RVT_1"/>
    <property type="match status" value="1"/>
</dbReference>
<feature type="transmembrane region" description="Helical" evidence="2">
    <location>
        <begin position="692"/>
        <end position="718"/>
    </location>
</feature>
<feature type="domain" description="Reverse transcriptase" evidence="4">
    <location>
        <begin position="1328"/>
        <end position="1586"/>
    </location>
</feature>
<dbReference type="Pfam" id="PF07699">
    <property type="entry name" value="Ephrin_rec_like"/>
    <property type="match status" value="1"/>
</dbReference>
<keyword evidence="6" id="KW-0808">Transferase</keyword>
<sequence>MGVLFHLALIFPLLWPAIAAYDNGLPNGTCFDTAIPENLRKNLTTPQGESVPITFLLAGWSSAQVTSSVIEILLTEIMGYNIAIGNRPPASSVDSIYCMLGCATWWNNTNRGCETRKIIHHVMVESWYLGFPHVLDLLAEMYQDEMPFSAGDMGYPGTAGGYLPAAPLTQALNTTGVPFEYYKNWDAAWFTPSDYFVNLTAVDTADFMKCSETTMHDNVTAYTFFKISGDTDGVVITEENGVKTYKLLCQDEYFWRPSSCRSDPSKCVVFVTGGDGWDIPHAPQRAAAYNMPFAIGVAASWSKYLEVPGKYKSMYFYWWTPDDSFIEMQPTKLILPTYDAYAWTLSDYTTAAADIKTAKIVPKDLTIMAPDVVKLLAASLFDSAAVDSMMLNMKTNSLTREQAACAWLKGNDVRWNMWIPDSTKCDPGFGLYDDATEVFTAQRTTATTCRACLPGMLSKAYSDDSGPTYVCEACPAGQQQLGAGEMACDPCPLGTSKLNQSTEECALCPAGQYQDEEGAFQCKKCPPGTTTMILGMKSISGCGCKAGSIDVSDLNSPLRTAADCQACTAGLDCPTMSTVAALKAGVSPVGEEFTPMVIEGYFSTESKPIELFKCSSPVECPGGKPDTCGGDRVGVPCGECPAATYWAGSKCSGCTAWSAIGWILCIALIFAGLVGAYYFLNSAVTAKASTLVSTTCAVGMMINMLQSLGIIGTMTVGWPVSLKGIWGFLQVFTFDIDGFAFACIAGGNPVARYILLVLFFPAGLLWLSLCGVVSKVKAKWAWDTTKLRSTMGQFMQVYFSTMSSTALVPYICYAHPNGFRSNLKYTNVFCGTDEHTAMVIAGSLLLAFGVCGFWGFAAYLAHMCPKWCSAGKFQRVQSTLALNQLLLWFVLSNQAKSNRRTLGDCGGHCQRQTENDARRDNREQTQDEQQAPKRHKADNSAPYTLVDCGGAGNCGWNSVAVGLGIKKGLTYEEACKDIETTVRTLRADACSHVMRHSTDYKPSWAPDSGETEVTAARAVPATFEEWAASLLRDRQWMCGMALEAAARRCGVKIVILEETNGEMLEPLVCGTGKKREDPIILYLKDEHFQLVLRQEDQSTGERETKRGQHYGSFNRPKCYRKRFSVWHSCDLRPERVKLWRGFQKCRQTAMRANVQVVCCQETNLPQEDFATQMWVARQLGWNVIFIQSFGSNNGGLAVAVRALSPLWCPVGIMGLRGRLTGKGNYDVASGEHVKLPFFPAKVIHNVWKAIFGCDTDADADPQHFCRMYKDDLPEETQAQTLPKLNKWQVRNMAATMANKATGPDGISAQHLLTLPDDGWERITQMLNRFETLQTFPSAVQHWKVVFIPKGNAPEGVSADQMRPISVASILYRLWARCRIKQCNEVVEKHLAPLQATTQLDPEVIHLVLRGECPASSFQYGLALDYKKAFDSVNTELGLHLLKRVGLPQNVLGLLSSQWRNQTRWLSFAGAIHAEPLTKVPSLPQGDPFSPLTLALILSCPAKRCIRLFPMVKCALYLDDRTLTSGNVEKLVEAAADWDRLSQVTRLSTNHQKSQLWGRTAAAAKYLREQHFEFPVKNEVEVLGYYLGANPEQHPKRLARVENGKTVARKIATLPIPQTLKSQLAMSLLTSTAAWGQDVTKTQLLRAAQDQHLQNFKLAVFGIKNPSSSDSQSKAQNRSSPHLRQILDLGHGSDLIFVVVTKYMSALARWYKYRVPDSSLTRSFQRNSADVWRAVRKHLNTWGWQEQDWGHWAVPREVHFQITMPKEQRGGTAILSGHTKVSPSSLCLYPVLGWGSDTCASGLMFGGMECRCSFEEGECKASAGFSPETISLQDRCWHTVVVAPDYPAVQCLACQIILMTFMAVQIYNWPWKAPILNVVDMVVCFLLVILVAVAGFYVPAVTDGLKTFFEVFNIVALCGLLVLVGVMILASVLALFYRAAIGSQQELKIMTVGKTPPPSQVASVLVRQIAALVSKSDEQMAAKLEKLGVYDLQALQLASSILQNEVVDATDAIEPTRSSRSTSRITSQALAPAPKKKAEPEPPKPELDKDDEDIRDGKDQNKVKQAAV</sequence>
<dbReference type="Gene3D" id="3.40.190.10">
    <property type="entry name" value="Periplasmic binding protein-like II"/>
    <property type="match status" value="1"/>
</dbReference>
<accession>A0A9P1FNN8</accession>
<dbReference type="Proteomes" id="UP001152797">
    <property type="component" value="Unassembled WGS sequence"/>
</dbReference>
<evidence type="ECO:0000313" key="5">
    <source>
        <dbReference type="EMBL" id="CAI3981050.1"/>
    </source>
</evidence>
<organism evidence="5">
    <name type="scientific">Cladocopium goreaui</name>
    <dbReference type="NCBI Taxonomy" id="2562237"/>
    <lineage>
        <taxon>Eukaryota</taxon>
        <taxon>Sar</taxon>
        <taxon>Alveolata</taxon>
        <taxon>Dinophyceae</taxon>
        <taxon>Suessiales</taxon>
        <taxon>Symbiodiniaceae</taxon>
        <taxon>Cladocopium</taxon>
    </lineage>
</organism>
<feature type="compositionally biased region" description="Basic and acidic residues" evidence="1">
    <location>
        <begin position="2035"/>
        <end position="2046"/>
    </location>
</feature>
<protein>
    <submittedName>
        <fullName evidence="6">Tyrosine-protein kinase ephrin type A/B receptor-like domain-containing protein</fullName>
    </submittedName>
</protein>
<feature type="transmembrane region" description="Helical" evidence="2">
    <location>
        <begin position="724"/>
        <end position="746"/>
    </location>
</feature>
<feature type="transmembrane region" description="Helical" evidence="2">
    <location>
        <begin position="659"/>
        <end position="680"/>
    </location>
</feature>
<feature type="transmembrane region" description="Helical" evidence="2">
    <location>
        <begin position="794"/>
        <end position="815"/>
    </location>
</feature>
<keyword evidence="2" id="KW-1133">Transmembrane helix</keyword>
<dbReference type="GO" id="GO:0016301">
    <property type="term" value="F:kinase activity"/>
    <property type="evidence" value="ECO:0007669"/>
    <property type="project" value="UniProtKB-KW"/>
</dbReference>
<dbReference type="PANTHER" id="PTHR46967">
    <property type="entry name" value="INSULIN-LIKE GROWTH FACTOR BINDING PROTEIN,N-TERMINAL"/>
    <property type="match status" value="1"/>
</dbReference>
<dbReference type="Gene3D" id="2.10.50.10">
    <property type="entry name" value="Tumor Necrosis Factor Receptor, subunit A, domain 2"/>
    <property type="match status" value="1"/>
</dbReference>
<feature type="transmembrane region" description="Helical" evidence="2">
    <location>
        <begin position="1845"/>
        <end position="1865"/>
    </location>
</feature>
<evidence type="ECO:0000259" key="4">
    <source>
        <dbReference type="PROSITE" id="PS50878"/>
    </source>
</evidence>
<feature type="chain" id="PRO_5043272349" evidence="3">
    <location>
        <begin position="21"/>
        <end position="2067"/>
    </location>
</feature>
<feature type="transmembrane region" description="Helical" evidence="2">
    <location>
        <begin position="1877"/>
        <end position="1898"/>
    </location>
</feature>